<evidence type="ECO:0000313" key="1">
    <source>
        <dbReference type="EMBL" id="MPM99174.1"/>
    </source>
</evidence>
<sequence length="134" mass="14487">MLLAPLTISLKRSVSSGESCAIVSSRFACSALDTLSGKESLEFTALASSAAGLICSRIVFWRQAFSSAYPENPSIWATRTSCAFDTFSSSAISPIERKEASRIFASRYSATRRALFGIVCAFSIKRFCNCVLSI</sequence>
<proteinExistence type="predicted"/>
<protein>
    <submittedName>
        <fullName evidence="1">Uncharacterized protein</fullName>
    </submittedName>
</protein>
<gene>
    <name evidence="1" type="ORF">SDC9_146365</name>
</gene>
<dbReference type="AlphaFoldDB" id="A0A645EAU1"/>
<organism evidence="1">
    <name type="scientific">bioreactor metagenome</name>
    <dbReference type="NCBI Taxonomy" id="1076179"/>
    <lineage>
        <taxon>unclassified sequences</taxon>
        <taxon>metagenomes</taxon>
        <taxon>ecological metagenomes</taxon>
    </lineage>
</organism>
<dbReference type="EMBL" id="VSSQ01045282">
    <property type="protein sequence ID" value="MPM99174.1"/>
    <property type="molecule type" value="Genomic_DNA"/>
</dbReference>
<accession>A0A645EAU1</accession>
<comment type="caution">
    <text evidence="1">The sequence shown here is derived from an EMBL/GenBank/DDBJ whole genome shotgun (WGS) entry which is preliminary data.</text>
</comment>
<reference evidence="1" key="1">
    <citation type="submission" date="2019-08" db="EMBL/GenBank/DDBJ databases">
        <authorList>
            <person name="Kucharzyk K."/>
            <person name="Murdoch R.W."/>
            <person name="Higgins S."/>
            <person name="Loffler F."/>
        </authorList>
    </citation>
    <scope>NUCLEOTIDE SEQUENCE</scope>
</reference>
<name>A0A645EAU1_9ZZZZ</name>